<evidence type="ECO:0000259" key="2">
    <source>
        <dbReference type="Pfam" id="PF13439"/>
    </source>
</evidence>
<dbReference type="AlphaFoldDB" id="A0A1F4XX32"/>
<name>A0A1F4XX32_9BACT</name>
<dbReference type="STRING" id="1797245.A2949_03040"/>
<gene>
    <name evidence="3" type="ORF">A2949_03040</name>
</gene>
<dbReference type="Pfam" id="PF00534">
    <property type="entry name" value="Glycos_transf_1"/>
    <property type="match status" value="1"/>
</dbReference>
<comment type="caution">
    <text evidence="3">The sequence shown here is derived from an EMBL/GenBank/DDBJ whole genome shotgun (WGS) entry which is preliminary data.</text>
</comment>
<organism evidence="3 4">
    <name type="scientific">Candidatus Adlerbacteria bacterium RIFCSPLOWO2_01_FULL_54_21b</name>
    <dbReference type="NCBI Taxonomy" id="1797245"/>
    <lineage>
        <taxon>Bacteria</taxon>
        <taxon>Candidatus Adleribacteriota</taxon>
    </lineage>
</organism>
<evidence type="ECO:0000313" key="4">
    <source>
        <dbReference type="Proteomes" id="UP000178585"/>
    </source>
</evidence>
<dbReference type="Pfam" id="PF13439">
    <property type="entry name" value="Glyco_transf_4"/>
    <property type="match status" value="1"/>
</dbReference>
<proteinExistence type="predicted"/>
<dbReference type="InterPro" id="IPR050194">
    <property type="entry name" value="Glycosyltransferase_grp1"/>
</dbReference>
<reference evidence="3 4" key="1">
    <citation type="journal article" date="2016" name="Nat. Commun.">
        <title>Thousands of microbial genomes shed light on interconnected biogeochemical processes in an aquifer system.</title>
        <authorList>
            <person name="Anantharaman K."/>
            <person name="Brown C.T."/>
            <person name="Hug L.A."/>
            <person name="Sharon I."/>
            <person name="Castelle C.J."/>
            <person name="Probst A.J."/>
            <person name="Thomas B.C."/>
            <person name="Singh A."/>
            <person name="Wilkins M.J."/>
            <person name="Karaoz U."/>
            <person name="Brodie E.L."/>
            <person name="Williams K.H."/>
            <person name="Hubbard S.S."/>
            <person name="Banfield J.F."/>
        </authorList>
    </citation>
    <scope>NUCLEOTIDE SEQUENCE [LARGE SCALE GENOMIC DNA]</scope>
</reference>
<dbReference type="Gene3D" id="3.40.50.2000">
    <property type="entry name" value="Glycogen Phosphorylase B"/>
    <property type="match status" value="2"/>
</dbReference>
<protein>
    <recommendedName>
        <fullName evidence="5">Glycosyl transferase family 1</fullName>
    </recommendedName>
</protein>
<dbReference type="InterPro" id="IPR001296">
    <property type="entry name" value="Glyco_trans_1"/>
</dbReference>
<accession>A0A1F4XX32</accession>
<dbReference type="PANTHER" id="PTHR45947:SF3">
    <property type="entry name" value="SULFOQUINOVOSYL TRANSFERASE SQD2"/>
    <property type="match status" value="1"/>
</dbReference>
<dbReference type="SUPFAM" id="SSF53756">
    <property type="entry name" value="UDP-Glycosyltransferase/glycogen phosphorylase"/>
    <property type="match status" value="1"/>
</dbReference>
<dbReference type="Proteomes" id="UP000178585">
    <property type="component" value="Unassembled WGS sequence"/>
</dbReference>
<feature type="domain" description="Glycosyl transferase family 1" evidence="1">
    <location>
        <begin position="208"/>
        <end position="366"/>
    </location>
</feature>
<dbReference type="GO" id="GO:0016757">
    <property type="term" value="F:glycosyltransferase activity"/>
    <property type="evidence" value="ECO:0007669"/>
    <property type="project" value="InterPro"/>
</dbReference>
<dbReference type="PANTHER" id="PTHR45947">
    <property type="entry name" value="SULFOQUINOVOSYL TRANSFERASE SQD2"/>
    <property type="match status" value="1"/>
</dbReference>
<evidence type="ECO:0008006" key="5">
    <source>
        <dbReference type="Google" id="ProtNLM"/>
    </source>
</evidence>
<sequence length="394" mass="43494">MRIAYFSDDFYPMITGIGDTILITGKELSRRGHEVVYIAPRYAKATYEKTDRAYPADPAYELAEGLPVVRLPSFHIPFSPTGQSRFAIPNGSSFAFLKSFKPDVIHTQSPYGVGWEALRAARRFGVPLVGTNHTAVEDFFPAGTRGIMRKYDAWYYNHCDFVTAPYAKLLERMREKGFTKPGRAVANPAELELFTPATPAERAEHKRALGLTGPTLLYVGRLGVEKRVDVLIRALALLQKEFRTITLIATGHGAAEAGLKKLAVRLGVEKNMYFTGFLSREALSDVYKAADVFAFMSTSDSQSISLMQAYATGTPAVCARARGLPDYTPSEAGFLVEPGDHAALAEKLKLLLTDSALRERMGAAATDYVKKFSPEKIALEWEQIYRDAIARGLS</sequence>
<evidence type="ECO:0000259" key="1">
    <source>
        <dbReference type="Pfam" id="PF00534"/>
    </source>
</evidence>
<evidence type="ECO:0000313" key="3">
    <source>
        <dbReference type="EMBL" id="OGC86262.1"/>
    </source>
</evidence>
<feature type="domain" description="Glycosyltransferase subfamily 4-like N-terminal" evidence="2">
    <location>
        <begin position="16"/>
        <end position="188"/>
    </location>
</feature>
<dbReference type="EMBL" id="MEWZ01000027">
    <property type="protein sequence ID" value="OGC86262.1"/>
    <property type="molecule type" value="Genomic_DNA"/>
</dbReference>
<dbReference type="InterPro" id="IPR028098">
    <property type="entry name" value="Glyco_trans_4-like_N"/>
</dbReference>